<comment type="similarity">
    <text evidence="1 4">Belongs to the phosphopentomutase family.</text>
</comment>
<comment type="function">
    <text evidence="4">Isomerase that catalyzes the conversion of deoxy-ribose 1-phosphate (dRib-1-P) and ribose 1-phosphate (Rib-1-P) to deoxy-ribose 5-phosphate (dRib-5-P) and ribose 5-phosphate (Rib-5-P), respectively.</text>
</comment>
<accession>A0ABQ0JZ89</accession>
<evidence type="ECO:0000256" key="1">
    <source>
        <dbReference type="ARBA" id="ARBA00010373"/>
    </source>
</evidence>
<dbReference type="InterPro" id="IPR017850">
    <property type="entry name" value="Alkaline_phosphatase_core_sf"/>
</dbReference>
<feature type="binding site" evidence="4">
    <location>
        <position position="338"/>
    </location>
    <ligand>
        <name>Mn(2+)</name>
        <dbReference type="ChEBI" id="CHEBI:29035"/>
        <label>2</label>
    </ligand>
</feature>
<dbReference type="EMBL" id="BAFN01000001">
    <property type="protein sequence ID" value="GAN33993.1"/>
    <property type="molecule type" value="Genomic_DNA"/>
</dbReference>
<dbReference type="HAMAP" id="MF_00740">
    <property type="entry name" value="Phosphopentomut"/>
    <property type="match status" value="1"/>
</dbReference>
<dbReference type="PANTHER" id="PTHR21110">
    <property type="entry name" value="PHOSPHOPENTOMUTASE"/>
    <property type="match status" value="1"/>
</dbReference>
<dbReference type="InterPro" id="IPR006124">
    <property type="entry name" value="Metalloenzyme"/>
</dbReference>
<dbReference type="Gene3D" id="3.30.70.1250">
    <property type="entry name" value="Phosphopentomutase"/>
    <property type="match status" value="1"/>
</dbReference>
<evidence type="ECO:0000256" key="3">
    <source>
        <dbReference type="ARBA" id="ARBA00023211"/>
    </source>
</evidence>
<evidence type="ECO:0000256" key="5">
    <source>
        <dbReference type="NCBIfam" id="TIGR01696"/>
    </source>
</evidence>
<proteinExistence type="inferred from homology"/>
<dbReference type="Gene3D" id="3.40.720.10">
    <property type="entry name" value="Alkaline Phosphatase, subunit A"/>
    <property type="match status" value="1"/>
</dbReference>
<feature type="binding site" evidence="4">
    <location>
        <position position="326"/>
    </location>
    <ligand>
        <name>Mn(2+)</name>
        <dbReference type="ChEBI" id="CHEBI:29035"/>
        <label>1</label>
    </ligand>
</feature>
<dbReference type="EC" id="5.4.2.7" evidence="4 5"/>
<dbReference type="InterPro" id="IPR010045">
    <property type="entry name" value="DeoB"/>
</dbReference>
<evidence type="ECO:0000256" key="2">
    <source>
        <dbReference type="ARBA" id="ARBA00022723"/>
    </source>
</evidence>
<keyword evidence="4" id="KW-0963">Cytoplasm</keyword>
<dbReference type="PANTHER" id="PTHR21110:SF0">
    <property type="entry name" value="PHOSPHOPENTOMUTASE"/>
    <property type="match status" value="1"/>
</dbReference>
<evidence type="ECO:0000313" key="8">
    <source>
        <dbReference type="Proteomes" id="UP000032309"/>
    </source>
</evidence>
<dbReference type="Pfam" id="PF01676">
    <property type="entry name" value="Metalloenzyme"/>
    <property type="match status" value="1"/>
</dbReference>
<feature type="binding site" evidence="4">
    <location>
        <position position="290"/>
    </location>
    <ligand>
        <name>Mn(2+)</name>
        <dbReference type="ChEBI" id="CHEBI:29035"/>
        <label>2</label>
    </ligand>
</feature>
<keyword evidence="8" id="KW-1185">Reference proteome</keyword>
<evidence type="ECO:0000256" key="4">
    <source>
        <dbReference type="HAMAP-Rule" id="MF_00740"/>
    </source>
</evidence>
<keyword evidence="3 4" id="KW-0464">Manganese</keyword>
<comment type="subcellular location">
    <subcellularLocation>
        <location evidence="4">Cytoplasm</location>
    </subcellularLocation>
</comment>
<feature type="binding site" evidence="4">
    <location>
        <position position="13"/>
    </location>
    <ligand>
        <name>Mn(2+)</name>
        <dbReference type="ChEBI" id="CHEBI:29035"/>
        <label>1</label>
    </ligand>
</feature>
<dbReference type="NCBIfam" id="NF003766">
    <property type="entry name" value="PRK05362.1"/>
    <property type="match status" value="1"/>
</dbReference>
<protein>
    <recommendedName>
        <fullName evidence="4 5">Phosphopentomutase</fullName>
        <ecNumber evidence="4 5">5.4.2.7</ecNumber>
    </recommendedName>
    <alternativeName>
        <fullName evidence="4">Phosphodeoxyribomutase</fullName>
    </alternativeName>
</protein>
<gene>
    <name evidence="4" type="primary">deoB</name>
    <name evidence="7" type="ORF">BROSI_A2528</name>
</gene>
<dbReference type="SUPFAM" id="SSF143856">
    <property type="entry name" value="DeoB insert domain-like"/>
    <property type="match status" value="1"/>
</dbReference>
<comment type="caution">
    <text evidence="7">The sequence shown here is derived from an EMBL/GenBank/DDBJ whole genome shotgun (WGS) entry which is preliminary data.</text>
</comment>
<reference evidence="8" key="1">
    <citation type="journal article" date="2015" name="Genome Announc.">
        <title>Draft Genome Sequence of an Anaerobic Ammonium-Oxidizing Bacterium, "Candidatus Brocadia sinica".</title>
        <authorList>
            <person name="Oshiki M."/>
            <person name="Shinyako-Hata K."/>
            <person name="Satoh H."/>
            <person name="Okabe S."/>
        </authorList>
    </citation>
    <scope>NUCLEOTIDE SEQUENCE [LARGE SCALE GENOMIC DNA]</scope>
    <source>
        <strain evidence="8">JPN1</strain>
    </source>
</reference>
<comment type="catalytic activity">
    <reaction evidence="4">
        <text>alpha-D-ribose 1-phosphate = D-ribose 5-phosphate</text>
        <dbReference type="Rhea" id="RHEA:18793"/>
        <dbReference type="ChEBI" id="CHEBI:57720"/>
        <dbReference type="ChEBI" id="CHEBI:78346"/>
        <dbReference type="EC" id="5.4.2.7"/>
    </reaction>
</comment>
<dbReference type="Proteomes" id="UP000032309">
    <property type="component" value="Unassembled WGS sequence"/>
</dbReference>
<dbReference type="SUPFAM" id="SSF53649">
    <property type="entry name" value="Alkaline phosphatase-like"/>
    <property type="match status" value="1"/>
</dbReference>
<name>A0ABQ0JZ89_9BACT</name>
<keyword evidence="2 4" id="KW-0479">Metal-binding</keyword>
<organism evidence="7 8">
    <name type="scientific">Candidatus Brocadia sinica JPN1</name>
    <dbReference type="NCBI Taxonomy" id="1197129"/>
    <lineage>
        <taxon>Bacteria</taxon>
        <taxon>Pseudomonadati</taxon>
        <taxon>Planctomycetota</taxon>
        <taxon>Candidatus Brocadiia</taxon>
        <taxon>Candidatus Brocadiales</taxon>
        <taxon>Candidatus Brocadiaceae</taxon>
        <taxon>Candidatus Brocadia</taxon>
    </lineage>
</organism>
<evidence type="ECO:0000259" key="6">
    <source>
        <dbReference type="Pfam" id="PF01676"/>
    </source>
</evidence>
<comment type="pathway">
    <text evidence="4">Carbohydrate degradation; 2-deoxy-D-ribose 1-phosphate degradation; D-glyceraldehyde 3-phosphate and acetaldehyde from 2-deoxy-alpha-D-ribose 1-phosphate: step 1/2.</text>
</comment>
<feature type="binding site" evidence="4">
    <location>
        <position position="327"/>
    </location>
    <ligand>
        <name>Mn(2+)</name>
        <dbReference type="ChEBI" id="CHEBI:29035"/>
        <label>1</label>
    </ligand>
</feature>
<dbReference type="PIRSF" id="PIRSF001491">
    <property type="entry name" value="Ppentomutase"/>
    <property type="match status" value="1"/>
</dbReference>
<dbReference type="CDD" id="cd16009">
    <property type="entry name" value="PPM"/>
    <property type="match status" value="1"/>
</dbReference>
<comment type="cofactor">
    <cofactor evidence="4">
        <name>Mn(2+)</name>
        <dbReference type="ChEBI" id="CHEBI:29035"/>
    </cofactor>
    <text evidence="4">Binds 2 manganese ions.</text>
</comment>
<sequence>MIPIQRVILIVLDSVGIGAMPDAHLYGDEYSNTLGNVADALGGLQLPHLENLGLGKIVPIKGISSSITPSGFYGKMSEVSRGKDTTCGHWEMMGIITPKPFPIYPNGFPKEIIDIFVEKIGRPILGNKSASGTEIIRELGREHIRTGFPIVYTSADSVFQIAASEDVIPVPDLYHICEIARKILTGEHAVGRVIARPFVLQSGQFIRTDRRKDFSLAPPSSTVLDHALQDGFGVIGVGKIGDIFAHRGLSEEIHTQDNQDGIIQTIKCMKRNFKGILFTNLVDFDMKYGHRNDVKGYADALKTFDTSIPQIVEALNESDILFITADHGCDPTTPSTDHSREYVPLLVYGKGLGYPKSLGIRQSFADVGATITEILGLKNLGCGQSFYKDMA</sequence>
<evidence type="ECO:0000313" key="7">
    <source>
        <dbReference type="EMBL" id="GAN33993.1"/>
    </source>
</evidence>
<feature type="domain" description="Metalloenzyme" evidence="6">
    <location>
        <begin position="5"/>
        <end position="378"/>
    </location>
</feature>
<feature type="binding site" evidence="4">
    <location>
        <position position="285"/>
    </location>
    <ligand>
        <name>Mn(2+)</name>
        <dbReference type="ChEBI" id="CHEBI:29035"/>
        <label>2</label>
    </ligand>
</feature>
<dbReference type="NCBIfam" id="TIGR01696">
    <property type="entry name" value="deoB"/>
    <property type="match status" value="1"/>
</dbReference>
<dbReference type="InterPro" id="IPR024052">
    <property type="entry name" value="Phosphopentomutase_DeoB_cap_sf"/>
</dbReference>
<comment type="catalytic activity">
    <reaction evidence="4">
        <text>2-deoxy-alpha-D-ribose 1-phosphate = 2-deoxy-D-ribose 5-phosphate</text>
        <dbReference type="Rhea" id="RHEA:27658"/>
        <dbReference type="ChEBI" id="CHEBI:57259"/>
        <dbReference type="ChEBI" id="CHEBI:62877"/>
        <dbReference type="EC" id="5.4.2.7"/>
    </reaction>
</comment>
<keyword evidence="4" id="KW-0413">Isomerase</keyword>